<accession>A0A1K1QLM5</accession>
<sequence>MTITFRGELENEKDSILYATTNLPSSKIRKLSEINVDSLGVFYSNPCIADGDIKVYEFIKGSKTKRIQIQNYYHSELSPTVELINEIVPDKFKMYYDKADLIESLERCGQSQIRMSWDEN</sequence>
<dbReference type="OrthoDB" id="1436515at2"/>
<proteinExistence type="predicted"/>
<protein>
    <submittedName>
        <fullName evidence="1">Uncharacterized protein</fullName>
    </submittedName>
</protein>
<dbReference type="EMBL" id="FPIY01000004">
    <property type="protein sequence ID" value="SFW60134.1"/>
    <property type="molecule type" value="Genomic_DNA"/>
</dbReference>
<organism evidence="1 2">
    <name type="scientific">Cellulophaga fucicola</name>
    <dbReference type="NCBI Taxonomy" id="76595"/>
    <lineage>
        <taxon>Bacteria</taxon>
        <taxon>Pseudomonadati</taxon>
        <taxon>Bacteroidota</taxon>
        <taxon>Flavobacteriia</taxon>
        <taxon>Flavobacteriales</taxon>
        <taxon>Flavobacteriaceae</taxon>
        <taxon>Cellulophaga</taxon>
    </lineage>
</organism>
<dbReference type="RefSeq" id="WP_072304342.1">
    <property type="nucleotide sequence ID" value="NZ_FPIY01000004.1"/>
</dbReference>
<evidence type="ECO:0000313" key="1">
    <source>
        <dbReference type="EMBL" id="SFW60134.1"/>
    </source>
</evidence>
<keyword evidence="2" id="KW-1185">Reference proteome</keyword>
<reference evidence="2" key="1">
    <citation type="submission" date="2016-11" db="EMBL/GenBank/DDBJ databases">
        <authorList>
            <person name="Varghese N."/>
            <person name="Submissions S."/>
        </authorList>
    </citation>
    <scope>NUCLEOTIDE SEQUENCE [LARGE SCALE GENOMIC DNA]</scope>
    <source>
        <strain evidence="2">DSM 24786</strain>
    </source>
</reference>
<dbReference type="AlphaFoldDB" id="A0A1K1QLM5"/>
<evidence type="ECO:0000313" key="2">
    <source>
        <dbReference type="Proteomes" id="UP000183257"/>
    </source>
</evidence>
<dbReference type="Proteomes" id="UP000183257">
    <property type="component" value="Unassembled WGS sequence"/>
</dbReference>
<gene>
    <name evidence="1" type="ORF">SAMN05660313_02711</name>
</gene>
<name>A0A1K1QLM5_9FLAO</name>